<name>G8BXA0_TETPH</name>
<dbReference type="PANTHER" id="PTHR13046:SF0">
    <property type="entry name" value="CAAX PRENYL PROTEASE 2"/>
    <property type="match status" value="1"/>
</dbReference>
<dbReference type="OMA" id="HSFCNWC"/>
<keyword evidence="3" id="KW-0645">Protease</keyword>
<protein>
    <recommendedName>
        <fullName evidence="10">intramembrane prenyl-peptidase Rce1</fullName>
        <ecNumber evidence="10">3.4.26.1</ecNumber>
    </recommendedName>
</protein>
<keyword evidence="5" id="KW-0378">Hydrolase</keyword>
<dbReference type="Pfam" id="PF02517">
    <property type="entry name" value="Rce1-like"/>
    <property type="match status" value="1"/>
</dbReference>
<dbReference type="RefSeq" id="XP_003686962.1">
    <property type="nucleotide sequence ID" value="XM_003686914.1"/>
</dbReference>
<dbReference type="AlphaFoldDB" id="G8BXA0"/>
<dbReference type="GO" id="GO:0071586">
    <property type="term" value="P:CAAX-box protein processing"/>
    <property type="evidence" value="ECO:0007669"/>
    <property type="project" value="EnsemblFungi"/>
</dbReference>
<dbReference type="MEROPS" id="G05.001"/>
<evidence type="ECO:0000256" key="1">
    <source>
        <dbReference type="ARBA" id="ARBA00004477"/>
    </source>
</evidence>
<evidence type="ECO:0000256" key="2">
    <source>
        <dbReference type="ARBA" id="ARBA00006897"/>
    </source>
</evidence>
<dbReference type="Proteomes" id="UP000005666">
    <property type="component" value="Chromosome 9"/>
</dbReference>
<keyword evidence="8 11" id="KW-0472">Membrane</keyword>
<dbReference type="HOGENOM" id="CLU_049909_1_0_1"/>
<evidence type="ECO:0000259" key="12">
    <source>
        <dbReference type="Pfam" id="PF02517"/>
    </source>
</evidence>
<feature type="transmembrane region" description="Helical" evidence="11">
    <location>
        <begin position="102"/>
        <end position="126"/>
    </location>
</feature>
<dbReference type="GO" id="GO:0004222">
    <property type="term" value="F:metalloendopeptidase activity"/>
    <property type="evidence" value="ECO:0007669"/>
    <property type="project" value="EnsemblFungi"/>
</dbReference>
<evidence type="ECO:0000256" key="9">
    <source>
        <dbReference type="ARBA" id="ARBA00047280"/>
    </source>
</evidence>
<feature type="transmembrane region" description="Helical" evidence="11">
    <location>
        <begin position="48"/>
        <end position="66"/>
    </location>
</feature>
<evidence type="ECO:0000313" key="14">
    <source>
        <dbReference type="Proteomes" id="UP000005666"/>
    </source>
</evidence>
<dbReference type="PANTHER" id="PTHR13046">
    <property type="entry name" value="PROTEASE U48 CAAX PRENYL PROTEASE RCE1"/>
    <property type="match status" value="1"/>
</dbReference>
<dbReference type="eggNOG" id="KOG4130">
    <property type="taxonomic scope" value="Eukaryota"/>
</dbReference>
<evidence type="ECO:0000256" key="7">
    <source>
        <dbReference type="ARBA" id="ARBA00022989"/>
    </source>
</evidence>
<dbReference type="GO" id="GO:0005789">
    <property type="term" value="C:endoplasmic reticulum membrane"/>
    <property type="evidence" value="ECO:0007669"/>
    <property type="project" value="UniProtKB-SubCell"/>
</dbReference>
<proteinExistence type="inferred from homology"/>
<sequence>MVTISTLFVSLYISASYVGSIYSSSLNLEDFKMKRDDQRVIKARMGQVSKVLMLNCLLVPLLWHFMGHSSNGSLWASFMKMGLVPGYYLDGDFDLVSHCLDIVKAVLLLCLLYVGVLADVFLYYCVVDSKSSMWEDLRYELDSLWGFRNYVFAPVTEELFYTSMLITTYLSFNTKSDSSFKEYLWETPLYFGLAHIHHAYEEMQTGTNTLPSIMLSTLFQLTYTTLFGSLTNYTFLCTGGNLWACIALHSFCNFMGFPQSSKVSQHYQYTAPLKNDDTSIKARIIRAWSKIYIALLIMGILLFKDYLPVLLNNSQHRITL</sequence>
<evidence type="ECO:0000256" key="5">
    <source>
        <dbReference type="ARBA" id="ARBA00022801"/>
    </source>
</evidence>
<evidence type="ECO:0000256" key="6">
    <source>
        <dbReference type="ARBA" id="ARBA00022824"/>
    </source>
</evidence>
<evidence type="ECO:0000256" key="8">
    <source>
        <dbReference type="ARBA" id="ARBA00023136"/>
    </source>
</evidence>
<keyword evidence="6" id="KW-0256">Endoplasmic reticulum</keyword>
<dbReference type="EMBL" id="HE612864">
    <property type="protein sequence ID" value="CCE64528.1"/>
    <property type="molecule type" value="Genomic_DNA"/>
</dbReference>
<evidence type="ECO:0000256" key="10">
    <source>
        <dbReference type="ARBA" id="ARBA00049729"/>
    </source>
</evidence>
<organism evidence="13 14">
    <name type="scientific">Tetrapisispora phaffii (strain ATCC 24235 / CBS 4417 / NBRC 1672 / NRRL Y-8282 / UCD 70-5)</name>
    <name type="common">Yeast</name>
    <name type="synonym">Fabospora phaffii</name>
    <dbReference type="NCBI Taxonomy" id="1071381"/>
    <lineage>
        <taxon>Eukaryota</taxon>
        <taxon>Fungi</taxon>
        <taxon>Dikarya</taxon>
        <taxon>Ascomycota</taxon>
        <taxon>Saccharomycotina</taxon>
        <taxon>Saccharomycetes</taxon>
        <taxon>Saccharomycetales</taxon>
        <taxon>Saccharomycetaceae</taxon>
        <taxon>Tetrapisispora</taxon>
    </lineage>
</organism>
<gene>
    <name evidence="13" type="primary">TPHA0I00210</name>
    <name evidence="13" type="ordered locus">TPHA_0I00210</name>
</gene>
<evidence type="ECO:0000256" key="3">
    <source>
        <dbReference type="ARBA" id="ARBA00022670"/>
    </source>
</evidence>
<comment type="subcellular location">
    <subcellularLocation>
        <location evidence="1">Endoplasmic reticulum membrane</location>
        <topology evidence="1">Multi-pass membrane protein</topology>
    </subcellularLocation>
</comment>
<feature type="domain" description="CAAX prenyl protease 2/Lysostaphin resistance protein A-like" evidence="12">
    <location>
        <begin position="144"/>
        <end position="255"/>
    </location>
</feature>
<accession>G8BXA0</accession>
<reference evidence="13 14" key="1">
    <citation type="journal article" date="2011" name="Proc. Natl. Acad. Sci. U.S.A.">
        <title>Evolutionary erosion of yeast sex chromosomes by mating-type switching accidents.</title>
        <authorList>
            <person name="Gordon J.L."/>
            <person name="Armisen D."/>
            <person name="Proux-Wera E."/>
            <person name="Oheigeartaigh S.S."/>
            <person name="Byrne K.P."/>
            <person name="Wolfe K.H."/>
        </authorList>
    </citation>
    <scope>NUCLEOTIDE SEQUENCE [LARGE SCALE GENOMIC DNA]</scope>
    <source>
        <strain evidence="14">ATCC 24235 / CBS 4417 / NBRC 1672 / NRRL Y-8282 / UCD 70-5</strain>
    </source>
</reference>
<keyword evidence="7 11" id="KW-1133">Transmembrane helix</keyword>
<dbReference type="STRING" id="1071381.G8BXA0"/>
<dbReference type="OrthoDB" id="271604at2759"/>
<evidence type="ECO:0000313" key="13">
    <source>
        <dbReference type="EMBL" id="CCE64528.1"/>
    </source>
</evidence>
<keyword evidence="4 11" id="KW-0812">Transmembrane</keyword>
<dbReference type="EC" id="3.4.26.1" evidence="10"/>
<dbReference type="GO" id="GO:0007323">
    <property type="term" value="P:peptide pheromone maturation"/>
    <property type="evidence" value="ECO:0007669"/>
    <property type="project" value="EnsemblFungi"/>
</dbReference>
<dbReference type="InterPro" id="IPR039731">
    <property type="entry name" value="Rce1"/>
</dbReference>
<comment type="similarity">
    <text evidence="2">Belongs to the peptidase U48 family.</text>
</comment>
<dbReference type="InterPro" id="IPR003675">
    <property type="entry name" value="Rce1/LyrA-like_dom"/>
</dbReference>
<feature type="transmembrane region" description="Helical" evidence="11">
    <location>
        <begin position="6"/>
        <end position="28"/>
    </location>
</feature>
<dbReference type="KEGG" id="tpf:TPHA_0I00210"/>
<comment type="catalytic activity">
    <reaction evidence="9">
        <text>Hydrolyzes the peptide bond -P2-(S-farnesyl or geranylgeranyl)C-P1'-P2'-P3'-COOH where P1' and P2' are amino acids with aliphatic sidechains and P3' is any C-terminal residue.</text>
        <dbReference type="EC" id="3.4.26.1"/>
    </reaction>
</comment>
<evidence type="ECO:0000256" key="11">
    <source>
        <dbReference type="SAM" id="Phobius"/>
    </source>
</evidence>
<keyword evidence="14" id="KW-1185">Reference proteome</keyword>
<dbReference type="GeneID" id="11534536"/>
<evidence type="ECO:0000256" key="4">
    <source>
        <dbReference type="ARBA" id="ARBA00022692"/>
    </source>
</evidence>
<feature type="transmembrane region" description="Helical" evidence="11">
    <location>
        <begin position="291"/>
        <end position="311"/>
    </location>
</feature>